<feature type="transmembrane region" description="Helical" evidence="5">
    <location>
        <begin position="165"/>
        <end position="190"/>
    </location>
</feature>
<evidence type="ECO:0000313" key="7">
    <source>
        <dbReference type="Proteomes" id="UP000789405"/>
    </source>
</evidence>
<evidence type="ECO:0000256" key="3">
    <source>
        <dbReference type="ARBA" id="ARBA00022989"/>
    </source>
</evidence>
<feature type="non-terminal residue" evidence="6">
    <location>
        <position position="229"/>
    </location>
</feature>
<keyword evidence="2 5" id="KW-0812">Transmembrane</keyword>
<keyword evidence="7" id="KW-1185">Reference proteome</keyword>
<comment type="subcellular location">
    <subcellularLocation>
        <location evidence="1">Membrane</location>
        <topology evidence="1">Multi-pass membrane protein</topology>
    </subcellularLocation>
</comment>
<dbReference type="Proteomes" id="UP000789405">
    <property type="component" value="Unassembled WGS sequence"/>
</dbReference>
<evidence type="ECO:0000256" key="4">
    <source>
        <dbReference type="ARBA" id="ARBA00023136"/>
    </source>
</evidence>
<protein>
    <submittedName>
        <fullName evidence="6">9722_t:CDS:1</fullName>
    </submittedName>
</protein>
<dbReference type="OrthoDB" id="262547at2759"/>
<proteinExistence type="predicted"/>
<evidence type="ECO:0000256" key="1">
    <source>
        <dbReference type="ARBA" id="ARBA00004141"/>
    </source>
</evidence>
<feature type="transmembrane region" description="Helical" evidence="5">
    <location>
        <begin position="196"/>
        <end position="215"/>
    </location>
</feature>
<feature type="transmembrane region" description="Helical" evidence="5">
    <location>
        <begin position="6"/>
        <end position="24"/>
    </location>
</feature>
<evidence type="ECO:0000256" key="2">
    <source>
        <dbReference type="ARBA" id="ARBA00022692"/>
    </source>
</evidence>
<comment type="caution">
    <text evidence="6">The sequence shown here is derived from an EMBL/GenBank/DDBJ whole genome shotgun (WGS) entry which is preliminary data.</text>
</comment>
<reference evidence="6" key="1">
    <citation type="submission" date="2021-06" db="EMBL/GenBank/DDBJ databases">
        <authorList>
            <person name="Kallberg Y."/>
            <person name="Tangrot J."/>
            <person name="Rosling A."/>
        </authorList>
    </citation>
    <scope>NUCLEOTIDE SEQUENCE</scope>
    <source>
        <strain evidence="6">MA453B</strain>
    </source>
</reference>
<feature type="transmembrane region" description="Helical" evidence="5">
    <location>
        <begin position="36"/>
        <end position="57"/>
    </location>
</feature>
<dbReference type="GO" id="GO:0005385">
    <property type="term" value="F:zinc ion transmembrane transporter activity"/>
    <property type="evidence" value="ECO:0007669"/>
    <property type="project" value="TreeGrafter"/>
</dbReference>
<organism evidence="6 7">
    <name type="scientific">Dentiscutata erythropus</name>
    <dbReference type="NCBI Taxonomy" id="1348616"/>
    <lineage>
        <taxon>Eukaryota</taxon>
        <taxon>Fungi</taxon>
        <taxon>Fungi incertae sedis</taxon>
        <taxon>Mucoromycota</taxon>
        <taxon>Glomeromycotina</taxon>
        <taxon>Glomeromycetes</taxon>
        <taxon>Diversisporales</taxon>
        <taxon>Gigasporaceae</taxon>
        <taxon>Dentiscutata</taxon>
    </lineage>
</organism>
<keyword evidence="4 5" id="KW-0472">Membrane</keyword>
<dbReference type="AlphaFoldDB" id="A0A9N9HZV6"/>
<name>A0A9N9HZV6_9GLOM</name>
<dbReference type="InterPro" id="IPR003689">
    <property type="entry name" value="ZIP"/>
</dbReference>
<sequence>MGGIASAIGSFTPFLDLLFPLLPFWKDVKITQSKGFIAGSMALASGVLLGLVLMDLFPGAVSDFQTSNWFDPKWGSSLATAIFIVTKNEEDGTENLQHSRSLRTLGIQIAIALGVHNFPEGLATFAVTIANPQIGILFAIALALHKLPEGLIISLPIYLSTGSRLKAFLIAGSIGISAQMLGAIFGYVLFVTYWNYGISAIIFSIVSGVLLYTVLHGMIPLANKYDPKD</sequence>
<evidence type="ECO:0000256" key="5">
    <source>
        <dbReference type="SAM" id="Phobius"/>
    </source>
</evidence>
<dbReference type="PANTHER" id="PTHR11040:SF205">
    <property type="entry name" value="ZINC TRANSPORTER ZUPT"/>
    <property type="match status" value="1"/>
</dbReference>
<keyword evidence="3 5" id="KW-1133">Transmembrane helix</keyword>
<evidence type="ECO:0000313" key="6">
    <source>
        <dbReference type="EMBL" id="CAG8714307.1"/>
    </source>
</evidence>
<dbReference type="EMBL" id="CAJVPY010009980">
    <property type="protein sequence ID" value="CAG8714307.1"/>
    <property type="molecule type" value="Genomic_DNA"/>
</dbReference>
<accession>A0A9N9HZV6</accession>
<dbReference type="Pfam" id="PF02535">
    <property type="entry name" value="Zip"/>
    <property type="match status" value="1"/>
</dbReference>
<gene>
    <name evidence="6" type="ORF">DERYTH_LOCUS13822</name>
</gene>
<dbReference type="GO" id="GO:0016020">
    <property type="term" value="C:membrane"/>
    <property type="evidence" value="ECO:0007669"/>
    <property type="project" value="UniProtKB-SubCell"/>
</dbReference>
<dbReference type="PANTHER" id="PTHR11040">
    <property type="entry name" value="ZINC/IRON TRANSPORTER"/>
    <property type="match status" value="1"/>
</dbReference>